<dbReference type="EMBL" id="KN847044">
    <property type="protein sequence ID" value="KIW25437.1"/>
    <property type="molecule type" value="Genomic_DNA"/>
</dbReference>
<dbReference type="AlphaFoldDB" id="A0A0D2AKE9"/>
<dbReference type="HOGENOM" id="CLU_1885541_0_0_1"/>
<dbReference type="VEuPathDB" id="FungiDB:PV07_08610"/>
<sequence length="135" mass="15385">MDTSSDLVFEKRPLAMTFAGNPLEGRNSHHRQQSPLRPQSLSVLSAALQSEEERDCQEQLDGRRVRLQMLRRELNSVLMLAIFTYRHSGAAQKVGSLLVLLPTERKAREQAEIFASLRRPDYPPLPDEPEPICTF</sequence>
<proteinExistence type="predicted"/>
<evidence type="ECO:0000313" key="2">
    <source>
        <dbReference type="EMBL" id="KIW25437.1"/>
    </source>
</evidence>
<feature type="region of interest" description="Disordered" evidence="1">
    <location>
        <begin position="19"/>
        <end position="39"/>
    </location>
</feature>
<evidence type="ECO:0000313" key="3">
    <source>
        <dbReference type="Proteomes" id="UP000054466"/>
    </source>
</evidence>
<keyword evidence="3" id="KW-1185">Reference proteome</keyword>
<gene>
    <name evidence="2" type="ORF">PV07_08610</name>
</gene>
<name>A0A0D2AKE9_9EURO</name>
<dbReference type="Proteomes" id="UP000054466">
    <property type="component" value="Unassembled WGS sequence"/>
</dbReference>
<dbReference type="RefSeq" id="XP_016245653.1">
    <property type="nucleotide sequence ID" value="XM_016395797.1"/>
</dbReference>
<organism evidence="2 3">
    <name type="scientific">Cladophialophora immunda</name>
    <dbReference type="NCBI Taxonomy" id="569365"/>
    <lineage>
        <taxon>Eukaryota</taxon>
        <taxon>Fungi</taxon>
        <taxon>Dikarya</taxon>
        <taxon>Ascomycota</taxon>
        <taxon>Pezizomycotina</taxon>
        <taxon>Eurotiomycetes</taxon>
        <taxon>Chaetothyriomycetidae</taxon>
        <taxon>Chaetothyriales</taxon>
        <taxon>Herpotrichiellaceae</taxon>
        <taxon>Cladophialophora</taxon>
    </lineage>
</organism>
<dbReference type="OrthoDB" id="10383072at2759"/>
<dbReference type="GeneID" id="27347804"/>
<reference evidence="2 3" key="1">
    <citation type="submission" date="2015-01" db="EMBL/GenBank/DDBJ databases">
        <title>The Genome Sequence of Cladophialophora immunda CBS83496.</title>
        <authorList>
            <consortium name="The Broad Institute Genomics Platform"/>
            <person name="Cuomo C."/>
            <person name="de Hoog S."/>
            <person name="Gorbushina A."/>
            <person name="Stielow B."/>
            <person name="Teixiera M."/>
            <person name="Abouelleil A."/>
            <person name="Chapman S.B."/>
            <person name="Priest M."/>
            <person name="Young S.K."/>
            <person name="Wortman J."/>
            <person name="Nusbaum C."/>
            <person name="Birren B."/>
        </authorList>
    </citation>
    <scope>NUCLEOTIDE SEQUENCE [LARGE SCALE GENOMIC DNA]</scope>
    <source>
        <strain evidence="2 3">CBS 83496</strain>
    </source>
</reference>
<protein>
    <submittedName>
        <fullName evidence="2">Uncharacterized protein</fullName>
    </submittedName>
</protein>
<evidence type="ECO:0000256" key="1">
    <source>
        <dbReference type="SAM" id="MobiDB-lite"/>
    </source>
</evidence>
<accession>A0A0D2AKE9</accession>